<dbReference type="NCBIfam" id="TIGR00199">
    <property type="entry name" value="PncC_domain"/>
    <property type="match status" value="1"/>
</dbReference>
<dbReference type="SUPFAM" id="SSF142433">
    <property type="entry name" value="CinA-like"/>
    <property type="match status" value="1"/>
</dbReference>
<keyword evidence="3" id="KW-1185">Reference proteome</keyword>
<dbReference type="InterPro" id="IPR036653">
    <property type="entry name" value="CinA-like_C"/>
</dbReference>
<dbReference type="STRING" id="2754.EH55_03860"/>
<dbReference type="OrthoDB" id="9801454at2"/>
<dbReference type="eggNOG" id="COG1546">
    <property type="taxonomic scope" value="Bacteria"/>
</dbReference>
<dbReference type="PATRIC" id="fig|2754.20.peg.2419"/>
<evidence type="ECO:0000259" key="1">
    <source>
        <dbReference type="Pfam" id="PF02464"/>
    </source>
</evidence>
<reference evidence="2 3" key="1">
    <citation type="submission" date="2014-04" db="EMBL/GenBank/DDBJ databases">
        <title>Draft Genome Sequence of Synergistes jonesii.</title>
        <authorList>
            <person name="Coil D.A."/>
            <person name="Eisen J.A."/>
            <person name="Holland-Moritz H.E."/>
        </authorList>
    </citation>
    <scope>NUCLEOTIDE SEQUENCE [LARGE SCALE GENOMIC DNA]</scope>
    <source>
        <strain evidence="2 3">78-1</strain>
    </source>
</reference>
<dbReference type="RefSeq" id="WP_037975814.1">
    <property type="nucleotide sequence ID" value="NZ_JMKI01000027.1"/>
</dbReference>
<gene>
    <name evidence="2" type="ORF">EH55_03860</name>
</gene>
<dbReference type="Gene3D" id="3.90.950.20">
    <property type="entry name" value="CinA-like"/>
    <property type="match status" value="1"/>
</dbReference>
<dbReference type="Proteomes" id="UP000027665">
    <property type="component" value="Unassembled WGS sequence"/>
</dbReference>
<accession>A0A073ISB9</accession>
<feature type="domain" description="CinA C-terminal" evidence="1">
    <location>
        <begin position="7"/>
        <end position="158"/>
    </location>
</feature>
<dbReference type="AlphaFoldDB" id="A0A073ISB9"/>
<evidence type="ECO:0000313" key="3">
    <source>
        <dbReference type="Proteomes" id="UP000027665"/>
    </source>
</evidence>
<name>A0A073ISB9_9BACT</name>
<proteinExistence type="predicted"/>
<protein>
    <submittedName>
        <fullName evidence="2">Damage-inducible protein CinA</fullName>
    </submittedName>
</protein>
<comment type="caution">
    <text evidence="2">The sequence shown here is derived from an EMBL/GenBank/DDBJ whole genome shotgun (WGS) entry which is preliminary data.</text>
</comment>
<dbReference type="InterPro" id="IPR008136">
    <property type="entry name" value="CinA_C"/>
</dbReference>
<dbReference type="EMBL" id="JMKI01000027">
    <property type="protein sequence ID" value="KEJ92440.1"/>
    <property type="molecule type" value="Genomic_DNA"/>
</dbReference>
<dbReference type="GeneID" id="90983474"/>
<organism evidence="2 3">
    <name type="scientific">Synergistes jonesii</name>
    <dbReference type="NCBI Taxonomy" id="2754"/>
    <lineage>
        <taxon>Bacteria</taxon>
        <taxon>Thermotogati</taxon>
        <taxon>Synergistota</taxon>
        <taxon>Synergistia</taxon>
        <taxon>Synergistales</taxon>
        <taxon>Synergistaceae</taxon>
        <taxon>Synergistes</taxon>
    </lineage>
</organism>
<evidence type="ECO:0000313" key="2">
    <source>
        <dbReference type="EMBL" id="KEJ92440.1"/>
    </source>
</evidence>
<sequence>MTDRIKALAVEVIEAFRSRVISLSLAESCTGGMIAAAVTEIAGASDIFSGSAVTYVNEAKENILGVCPETLAEHGAVSEKCAREMAEGSRRIFGSDIALSVTGIAGPGGGSTAKPVGTVWFGCASAAGTEAFVCHFGGGRRDVRRQSVERALSHLLKACGESGVK</sequence>
<dbReference type="Pfam" id="PF02464">
    <property type="entry name" value="CinA"/>
    <property type="match status" value="1"/>
</dbReference>